<accession>A0A0F9RY80</accession>
<dbReference type="EMBL" id="LAZR01000908">
    <property type="protein sequence ID" value="KKN54872.1"/>
    <property type="molecule type" value="Genomic_DNA"/>
</dbReference>
<gene>
    <name evidence="1" type="ORF">LCGC14_0587650</name>
</gene>
<comment type="caution">
    <text evidence="1">The sequence shown here is derived from an EMBL/GenBank/DDBJ whole genome shotgun (WGS) entry which is preliminary data.</text>
</comment>
<evidence type="ECO:0000313" key="1">
    <source>
        <dbReference type="EMBL" id="KKN54872.1"/>
    </source>
</evidence>
<dbReference type="AlphaFoldDB" id="A0A0F9RY80"/>
<protein>
    <submittedName>
        <fullName evidence="1">Uncharacterized protein</fullName>
    </submittedName>
</protein>
<reference evidence="1" key="1">
    <citation type="journal article" date="2015" name="Nature">
        <title>Complex archaea that bridge the gap between prokaryotes and eukaryotes.</title>
        <authorList>
            <person name="Spang A."/>
            <person name="Saw J.H."/>
            <person name="Jorgensen S.L."/>
            <person name="Zaremba-Niedzwiedzka K."/>
            <person name="Martijn J."/>
            <person name="Lind A.E."/>
            <person name="van Eijk R."/>
            <person name="Schleper C."/>
            <person name="Guy L."/>
            <person name="Ettema T.J."/>
        </authorList>
    </citation>
    <scope>NUCLEOTIDE SEQUENCE</scope>
</reference>
<name>A0A0F9RY80_9ZZZZ</name>
<sequence length="81" mass="8899">MSDESSVYKEAIWQIDVEQSIAGLREAADKLSEAGVPAQAEIKAENAGRWLHIEARFMYFSDDEDGADAPVPESDKVAQDV</sequence>
<organism evidence="1">
    <name type="scientific">marine sediment metagenome</name>
    <dbReference type="NCBI Taxonomy" id="412755"/>
    <lineage>
        <taxon>unclassified sequences</taxon>
        <taxon>metagenomes</taxon>
        <taxon>ecological metagenomes</taxon>
    </lineage>
</organism>
<proteinExistence type="predicted"/>